<evidence type="ECO:0000313" key="2">
    <source>
        <dbReference type="Proteomes" id="UP000092124"/>
    </source>
</evidence>
<proteinExistence type="predicted"/>
<comment type="caution">
    <text evidence="1">The sequence shown here is derived from an EMBL/GenBank/DDBJ whole genome shotgun (WGS) entry which is preliminary data.</text>
</comment>
<sequence>MRRRGVNNTDTGNFSAPKLTDFLEPKLTAMYSLTDFVGPKFSVSSSLDIVEISDREVIVKPL</sequence>
<dbReference type="AlphaFoldDB" id="A0A1A6HQM5"/>
<gene>
    <name evidence="1" type="ORF">A6R68_21270</name>
</gene>
<name>A0A1A6HQM5_NEOLE</name>
<dbReference type="Proteomes" id="UP000092124">
    <property type="component" value="Unassembled WGS sequence"/>
</dbReference>
<reference evidence="1 2" key="1">
    <citation type="submission" date="2016-06" db="EMBL/GenBank/DDBJ databases">
        <title>The Draft Genome Sequence and Annotation of the Desert Woodrat Neotoma lepida.</title>
        <authorList>
            <person name="Campbell M."/>
            <person name="Oakeson K.F."/>
            <person name="Yandell M."/>
            <person name="Halpert J.R."/>
            <person name="Dearing D."/>
        </authorList>
    </citation>
    <scope>NUCLEOTIDE SEQUENCE [LARGE SCALE GENOMIC DNA]</scope>
    <source>
        <strain evidence="1">417</strain>
        <tissue evidence="1">Liver</tissue>
    </source>
</reference>
<protein>
    <submittedName>
        <fullName evidence="1">Uncharacterized protein</fullName>
    </submittedName>
</protein>
<accession>A0A1A6HQM5</accession>
<organism evidence="1 2">
    <name type="scientific">Neotoma lepida</name>
    <name type="common">Desert woodrat</name>
    <dbReference type="NCBI Taxonomy" id="56216"/>
    <lineage>
        <taxon>Eukaryota</taxon>
        <taxon>Metazoa</taxon>
        <taxon>Chordata</taxon>
        <taxon>Craniata</taxon>
        <taxon>Vertebrata</taxon>
        <taxon>Euteleostomi</taxon>
        <taxon>Mammalia</taxon>
        <taxon>Eutheria</taxon>
        <taxon>Euarchontoglires</taxon>
        <taxon>Glires</taxon>
        <taxon>Rodentia</taxon>
        <taxon>Myomorpha</taxon>
        <taxon>Muroidea</taxon>
        <taxon>Cricetidae</taxon>
        <taxon>Neotominae</taxon>
        <taxon>Neotoma</taxon>
    </lineage>
</organism>
<evidence type="ECO:0000313" key="1">
    <source>
        <dbReference type="EMBL" id="OBS80534.1"/>
    </source>
</evidence>
<keyword evidence="2" id="KW-1185">Reference proteome</keyword>
<dbReference type="EMBL" id="LZPO01017347">
    <property type="protein sequence ID" value="OBS80534.1"/>
    <property type="molecule type" value="Genomic_DNA"/>
</dbReference>